<name>A0A6J4SR20_9ACTN</name>
<dbReference type="AlphaFoldDB" id="A0A6J4SR20"/>
<dbReference type="EMBL" id="CADCVM010000280">
    <property type="protein sequence ID" value="CAA9502970.1"/>
    <property type="molecule type" value="Genomic_DNA"/>
</dbReference>
<proteinExistence type="predicted"/>
<accession>A0A6J4SR20</accession>
<protein>
    <submittedName>
        <fullName evidence="1">Uncharacterized protein</fullName>
    </submittedName>
</protein>
<gene>
    <name evidence="1" type="ORF">AVDCRST_MAG05-2559</name>
</gene>
<reference evidence="1" key="1">
    <citation type="submission" date="2020-02" db="EMBL/GenBank/DDBJ databases">
        <authorList>
            <person name="Meier V. D."/>
        </authorList>
    </citation>
    <scope>NUCLEOTIDE SEQUENCE</scope>
    <source>
        <strain evidence="1">AVDCRST_MAG05</strain>
    </source>
</reference>
<organism evidence="1">
    <name type="scientific">uncultured Rubrobacteraceae bacterium</name>
    <dbReference type="NCBI Taxonomy" id="349277"/>
    <lineage>
        <taxon>Bacteria</taxon>
        <taxon>Bacillati</taxon>
        <taxon>Actinomycetota</taxon>
        <taxon>Rubrobacteria</taxon>
        <taxon>Rubrobacterales</taxon>
        <taxon>Rubrobacteraceae</taxon>
        <taxon>environmental samples</taxon>
    </lineage>
</organism>
<sequence>MNPFGHGRVAAKVGEVVRMGGGKPECADGRFSVSSGTLGS</sequence>
<evidence type="ECO:0000313" key="1">
    <source>
        <dbReference type="EMBL" id="CAA9502970.1"/>
    </source>
</evidence>